<feature type="compositionally biased region" description="Basic and acidic residues" evidence="1">
    <location>
        <begin position="386"/>
        <end position="407"/>
    </location>
</feature>
<proteinExistence type="predicted"/>
<accession>Q94MR3</accession>
<organism evidence="2 3">
    <name type="scientific">Myxococcus phage Mx8</name>
    <dbReference type="NCBI Taxonomy" id="49964"/>
    <lineage>
        <taxon>Viruses</taxon>
        <taxon>Duplodnaviria</taxon>
        <taxon>Heunggongvirae</taxon>
        <taxon>Uroviricota</taxon>
        <taxon>Caudoviricetes</taxon>
        <taxon>Myxoctovirus</taxon>
        <taxon>Myxoctovirus Mx8</taxon>
    </lineage>
</organism>
<keyword evidence="3" id="KW-1185">Reference proteome</keyword>
<dbReference type="Proteomes" id="UP000002093">
    <property type="component" value="Segment"/>
</dbReference>
<feature type="region of interest" description="Disordered" evidence="1">
    <location>
        <begin position="165"/>
        <end position="215"/>
    </location>
</feature>
<evidence type="ECO:0000256" key="1">
    <source>
        <dbReference type="SAM" id="MobiDB-lite"/>
    </source>
</evidence>
<dbReference type="EMBL" id="AF396866">
    <property type="protein sequence ID" value="AAK94391.1"/>
    <property type="molecule type" value="Genomic_DNA"/>
</dbReference>
<evidence type="ECO:0000313" key="2">
    <source>
        <dbReference type="EMBL" id="AAK94391.1"/>
    </source>
</evidence>
<dbReference type="GeneID" id="921745"/>
<dbReference type="RefSeq" id="NP_203470.1">
    <property type="nucleotide sequence ID" value="NC_003085.1"/>
</dbReference>
<reference evidence="2 3" key="1">
    <citation type="submission" date="2001-06" db="EMBL/GenBank/DDBJ databases">
        <title>Genome organization of temperate Myxococcus phage Mx8.</title>
        <authorList>
            <person name="Youderian P."/>
            <person name="Walthers D."/>
            <person name="Salmi D."/>
            <person name="Magrini V."/>
            <person name="Hartzell P.L."/>
        </authorList>
    </citation>
    <scope>NUCLEOTIDE SEQUENCE [LARGE SCALE GENOMIC DNA]</scope>
</reference>
<protein>
    <submittedName>
        <fullName evidence="2">Virion structural protein</fullName>
    </submittedName>
</protein>
<feature type="region of interest" description="Disordered" evidence="1">
    <location>
        <begin position="356"/>
        <end position="407"/>
    </location>
</feature>
<name>Q94MR3_9CAUD</name>
<feature type="compositionally biased region" description="Basic and acidic residues" evidence="1">
    <location>
        <begin position="166"/>
        <end position="203"/>
    </location>
</feature>
<dbReference type="KEGG" id="vg:921745"/>
<evidence type="ECO:0000313" key="3">
    <source>
        <dbReference type="Proteomes" id="UP000002093"/>
    </source>
</evidence>
<sequence>MAPFNAAMQMALAQALRGAQPPPPQADVNAALGFEDDPMATQRALADAVAGRTAASSIPPGPSVPGLEKQAALASALAGGGASSVFDEILGGDLDATPGLDDSQMQEQEAARGAQQAIGNLGLLTGDRVLSRFGASQIDQSDKSSPLNYRGESLRQGALRLALAAEEAKRRKGEADRRPNEKKSDRAWQAEQRDLDRKSRERAAAITAGDKATQQQLDNEAKLRSEVQGHKVIQKYQLAAVAYEKVRQAAADPSPASDLALIFGYMKTLDPTSAVREGEFANAQNAGGIPDRVINAYNRAISGERLNPEQRAEFVRSAANQFQAIKGRAEGLIGGYRGIASDIGVSPERVIVPGTMVPIEDLPSGKRGQARPTPKPQQTSQAGRPARADKKLDPGRKEASRTYSKDGKWMRVVYTDGTYGLAPSDRRQ</sequence>